<feature type="transmembrane region" description="Helical" evidence="2">
    <location>
        <begin position="222"/>
        <end position="242"/>
    </location>
</feature>
<keyword evidence="2" id="KW-1133">Transmembrane helix</keyword>
<dbReference type="Proteomes" id="UP001153365">
    <property type="component" value="Unassembled WGS sequence"/>
</dbReference>
<accession>A0AAV0BTS4</accession>
<proteinExistence type="predicted"/>
<feature type="compositionally biased region" description="Polar residues" evidence="1">
    <location>
        <begin position="281"/>
        <end position="299"/>
    </location>
</feature>
<feature type="compositionally biased region" description="Polar residues" evidence="1">
    <location>
        <begin position="169"/>
        <end position="202"/>
    </location>
</feature>
<evidence type="ECO:0000256" key="1">
    <source>
        <dbReference type="SAM" id="MobiDB-lite"/>
    </source>
</evidence>
<evidence type="ECO:0000313" key="4">
    <source>
        <dbReference type="Proteomes" id="UP001153365"/>
    </source>
</evidence>
<gene>
    <name evidence="3" type="ORF">PPACK8108_LOCUS25359</name>
</gene>
<keyword evidence="2" id="KW-0812">Transmembrane</keyword>
<organism evidence="3 4">
    <name type="scientific">Phakopsora pachyrhizi</name>
    <name type="common">Asian soybean rust disease fungus</name>
    <dbReference type="NCBI Taxonomy" id="170000"/>
    <lineage>
        <taxon>Eukaryota</taxon>
        <taxon>Fungi</taxon>
        <taxon>Dikarya</taxon>
        <taxon>Basidiomycota</taxon>
        <taxon>Pucciniomycotina</taxon>
        <taxon>Pucciniomycetes</taxon>
        <taxon>Pucciniales</taxon>
        <taxon>Phakopsoraceae</taxon>
        <taxon>Phakopsora</taxon>
    </lineage>
</organism>
<evidence type="ECO:0000256" key="2">
    <source>
        <dbReference type="SAM" id="Phobius"/>
    </source>
</evidence>
<dbReference type="PRINTS" id="PR01217">
    <property type="entry name" value="PRICHEXTENSN"/>
</dbReference>
<feature type="compositionally biased region" description="Low complexity" evidence="1">
    <location>
        <begin position="140"/>
        <end position="163"/>
    </location>
</feature>
<protein>
    <submittedName>
        <fullName evidence="3">Uncharacterized protein</fullName>
    </submittedName>
</protein>
<feature type="compositionally biased region" description="Low complexity" evidence="1">
    <location>
        <begin position="92"/>
        <end position="113"/>
    </location>
</feature>
<sequence length="338" mass="35971">MGLHNFQRRTVIQNLATLLATISIIINSHYVLAAELGGNYGRTSITLARRRLDIPPNFASLEARQATTGPPLSGSPPTTATSNASPNPEPVGSRPGGTSSQPTTPTAPHSATPVNRDPLGGLLEPALTSPSPIPTVNQNSTTAPIVPTTPSTPSTTTNSSIPAVLPLSQKPQAPTSSSTSRPPVNSGVSTAVPQPESNTSPVPATEKPQAESKSNSAAKTTFKTIGIIGGVIGGLFLLWNIIRKWKFRPSKRFAKKLESYDDDVFNPRPPSFAEKRPTEYNYFNTSPREPHPSSMSPHSGYSAHRISEFSARQYGPNDIKTPQMPPRAGIDNSKSPFV</sequence>
<feature type="compositionally biased region" description="Polar residues" evidence="1">
    <location>
        <begin position="128"/>
        <end position="139"/>
    </location>
</feature>
<keyword evidence="2" id="KW-0472">Membrane</keyword>
<keyword evidence="4" id="KW-1185">Reference proteome</keyword>
<reference evidence="3" key="1">
    <citation type="submission" date="2022-06" db="EMBL/GenBank/DDBJ databases">
        <authorList>
            <consortium name="SYNGENTA / RWTH Aachen University"/>
        </authorList>
    </citation>
    <scope>NUCLEOTIDE SEQUENCE</scope>
</reference>
<dbReference type="EMBL" id="CALTRL010006200">
    <property type="protein sequence ID" value="CAH7690116.1"/>
    <property type="molecule type" value="Genomic_DNA"/>
</dbReference>
<comment type="caution">
    <text evidence="3">The sequence shown here is derived from an EMBL/GenBank/DDBJ whole genome shotgun (WGS) entry which is preliminary data.</text>
</comment>
<dbReference type="AlphaFoldDB" id="A0AAV0BTS4"/>
<feature type="region of interest" description="Disordered" evidence="1">
    <location>
        <begin position="268"/>
        <end position="338"/>
    </location>
</feature>
<evidence type="ECO:0000313" key="3">
    <source>
        <dbReference type="EMBL" id="CAH7690116.1"/>
    </source>
</evidence>
<feature type="compositionally biased region" description="Low complexity" evidence="1">
    <location>
        <begin position="66"/>
        <end position="82"/>
    </location>
</feature>
<name>A0AAV0BTS4_PHAPC</name>
<feature type="region of interest" description="Disordered" evidence="1">
    <location>
        <begin position="65"/>
        <end position="218"/>
    </location>
</feature>